<dbReference type="Proteomes" id="UP001497623">
    <property type="component" value="Unassembled WGS sequence"/>
</dbReference>
<dbReference type="AlphaFoldDB" id="A0AAV2RE50"/>
<feature type="compositionally biased region" description="Polar residues" evidence="1">
    <location>
        <begin position="271"/>
        <end position="300"/>
    </location>
</feature>
<name>A0AAV2RE50_MEGNR</name>
<evidence type="ECO:0000256" key="2">
    <source>
        <dbReference type="SAM" id="Phobius"/>
    </source>
</evidence>
<accession>A0AAV2RE50</accession>
<sequence>MVNNSGSQLAQMIAQALAAKTQDRVKTDTMSQESNGKLDDSSTYGPAVAHVVDQKATEPDMFTTMPDNITAKTENEIVFSPVSPGQFGEPGNGSKFLEAIQNFDLSKYSLETDGDYSTLIGIGSAALLAIGAIAAVPVAPIILRRTGTSGWGGLPSFSELWGWWSKPDPQAEKFANNQYNGNNYINREYDYAPNQANQYDNNQYDNNQYDNSQYEKNQYDNNQYDNSQYENNQYDNNAWYSDYYDSGSSPSQTSYQYEPESDQEEPSEQYNRNNGPGSSGQAHRQRNTGQAHRQRNTVQAQPKRPHQGGNRQPSANNRRNKRPQQDPERTQDGHEYTTVEELNKLGEDSLKTIYEQFSAHMVDPQNFYQDNELRRRYDEYAYMERQGQILPEENSYEQSLMRNTKKLSRDYLQHYAHQESEQLSIEDEPLIVREFPYDWEITETE</sequence>
<gene>
    <name evidence="3" type="ORF">MNOR_LOCUS23206</name>
</gene>
<evidence type="ECO:0000313" key="3">
    <source>
        <dbReference type="EMBL" id="CAL4122484.1"/>
    </source>
</evidence>
<dbReference type="EMBL" id="CAXKWB010020243">
    <property type="protein sequence ID" value="CAL4122484.1"/>
    <property type="molecule type" value="Genomic_DNA"/>
</dbReference>
<feature type="compositionally biased region" description="Low complexity" evidence="1">
    <location>
        <begin position="195"/>
        <end position="258"/>
    </location>
</feature>
<feature type="compositionally biased region" description="Basic and acidic residues" evidence="1">
    <location>
        <begin position="323"/>
        <end position="341"/>
    </location>
</feature>
<feature type="transmembrane region" description="Helical" evidence="2">
    <location>
        <begin position="119"/>
        <end position="143"/>
    </location>
</feature>
<protein>
    <submittedName>
        <fullName evidence="3">Uncharacterized protein</fullName>
    </submittedName>
</protein>
<evidence type="ECO:0000256" key="1">
    <source>
        <dbReference type="SAM" id="MobiDB-lite"/>
    </source>
</evidence>
<comment type="caution">
    <text evidence="3">The sequence shown here is derived from an EMBL/GenBank/DDBJ whole genome shotgun (WGS) entry which is preliminary data.</text>
</comment>
<evidence type="ECO:0000313" key="4">
    <source>
        <dbReference type="Proteomes" id="UP001497623"/>
    </source>
</evidence>
<keyword evidence="2" id="KW-0472">Membrane</keyword>
<proteinExistence type="predicted"/>
<reference evidence="3 4" key="1">
    <citation type="submission" date="2024-05" db="EMBL/GenBank/DDBJ databases">
        <authorList>
            <person name="Wallberg A."/>
        </authorList>
    </citation>
    <scope>NUCLEOTIDE SEQUENCE [LARGE SCALE GENOMIC DNA]</scope>
</reference>
<keyword evidence="2" id="KW-0812">Transmembrane</keyword>
<organism evidence="3 4">
    <name type="scientific">Meganyctiphanes norvegica</name>
    <name type="common">Northern krill</name>
    <name type="synonym">Thysanopoda norvegica</name>
    <dbReference type="NCBI Taxonomy" id="48144"/>
    <lineage>
        <taxon>Eukaryota</taxon>
        <taxon>Metazoa</taxon>
        <taxon>Ecdysozoa</taxon>
        <taxon>Arthropoda</taxon>
        <taxon>Crustacea</taxon>
        <taxon>Multicrustacea</taxon>
        <taxon>Malacostraca</taxon>
        <taxon>Eumalacostraca</taxon>
        <taxon>Eucarida</taxon>
        <taxon>Euphausiacea</taxon>
        <taxon>Euphausiidae</taxon>
        <taxon>Meganyctiphanes</taxon>
    </lineage>
</organism>
<keyword evidence="2" id="KW-1133">Transmembrane helix</keyword>
<keyword evidence="4" id="KW-1185">Reference proteome</keyword>
<feature type="region of interest" description="Disordered" evidence="1">
    <location>
        <begin position="195"/>
        <end position="341"/>
    </location>
</feature>